<dbReference type="Pfam" id="PF01425">
    <property type="entry name" value="Amidase"/>
    <property type="match status" value="1"/>
</dbReference>
<dbReference type="EMBL" id="JFBX01000374">
    <property type="protein sequence ID" value="KXH40249.1"/>
    <property type="molecule type" value="Genomic_DNA"/>
</dbReference>
<dbReference type="OrthoDB" id="5423360at2759"/>
<keyword evidence="4" id="KW-1185">Reference proteome</keyword>
<comment type="caution">
    <text evidence="3">The sequence shown here is derived from an EMBL/GenBank/DDBJ whole genome shotgun (WGS) entry which is preliminary data.</text>
</comment>
<feature type="domain" description="Amidase" evidence="2">
    <location>
        <begin position="224"/>
        <end position="413"/>
    </location>
</feature>
<sequence>MLVRKVPVLAPVNNPEPGASESSPPTHIPFLNHFLPNQEARNRSHQSESSPLSPAVVRTTTVIELGTKAFIIQSQSDYKIQLTDSPDISTLSCFVVSGTSNLRDDLEKAYVSWAQNDDVFCEVFLEHVCIFSNHLEIGENVLQLLASWDCQHLFHIIGSERIPPGPYFFSNRGIFRPCRLFSDDTESFISSTIPSQEDPQMYQMLNAAAFGASSLCVAVPSRTKSSTAGHTPLAGLRVAVKDLFHLKGVHTGCGNRGYRRLHGPANASSDAVQRVIDLGGVIVGKTKTVEFGGSQEVIGDWCDYFDPMNVRGDGYLAGTGSSTGSASSLAAYPWLDITLGTDVDEQAGGSIQDPAVAHGVFGFRPSHDGKPTLDMVPPCGILHTPGFLGRDIRKMYEFGRHWLQNSSKAETLRPKRVLFPREYWSDHSGVQQIAEDWVVSLTEWLGADKVDISMEETWKATKPPSAEKSFLDTFNDTFMTMIHRDFWTYLADFRSEYQERFEADPYVCKVTQYLWNKGKLISQDHWQEAVDEVSLHNTWFLEHLLNDEDTILIVPRYKLDYRDEYLPVPENRGFEGFDSNLHASFSGVPNLIVPGKSQPYNDQ</sequence>
<feature type="region of interest" description="Disordered" evidence="1">
    <location>
        <begin position="1"/>
        <end position="28"/>
    </location>
</feature>
<dbReference type="GO" id="GO:0016740">
    <property type="term" value="F:transferase activity"/>
    <property type="evidence" value="ECO:0007669"/>
    <property type="project" value="UniProtKB-KW"/>
</dbReference>
<dbReference type="InterPro" id="IPR036928">
    <property type="entry name" value="AS_sf"/>
</dbReference>
<dbReference type="PANTHER" id="PTHR46310">
    <property type="entry name" value="AMIDASE 1"/>
    <property type="match status" value="1"/>
</dbReference>
<keyword evidence="3" id="KW-0808">Transferase</keyword>
<gene>
    <name evidence="3" type="ORF">CSIM01_06426</name>
</gene>
<dbReference type="Gene3D" id="3.90.1300.10">
    <property type="entry name" value="Amidase signature (AS) domain"/>
    <property type="match status" value="1"/>
</dbReference>
<evidence type="ECO:0000259" key="2">
    <source>
        <dbReference type="Pfam" id="PF01425"/>
    </source>
</evidence>
<dbReference type="PANTHER" id="PTHR46310:SF7">
    <property type="entry name" value="AMIDASE 1"/>
    <property type="match status" value="1"/>
</dbReference>
<dbReference type="Proteomes" id="UP000070328">
    <property type="component" value="Unassembled WGS sequence"/>
</dbReference>
<accession>A0A135SWF0</accession>
<evidence type="ECO:0000313" key="3">
    <source>
        <dbReference type="EMBL" id="KXH40249.1"/>
    </source>
</evidence>
<dbReference type="AlphaFoldDB" id="A0A135SWF0"/>
<reference evidence="3 4" key="1">
    <citation type="submission" date="2014-02" db="EMBL/GenBank/DDBJ databases">
        <title>The genome sequence of Colletotrichum simmondsii CBS122122.</title>
        <authorList>
            <person name="Baroncelli R."/>
            <person name="Thon M.R."/>
        </authorList>
    </citation>
    <scope>NUCLEOTIDE SEQUENCE [LARGE SCALE GENOMIC DNA]</scope>
    <source>
        <strain evidence="3 4">CBS122122</strain>
    </source>
</reference>
<organism evidence="3 4">
    <name type="scientific">Colletotrichum simmondsii</name>
    <dbReference type="NCBI Taxonomy" id="703756"/>
    <lineage>
        <taxon>Eukaryota</taxon>
        <taxon>Fungi</taxon>
        <taxon>Dikarya</taxon>
        <taxon>Ascomycota</taxon>
        <taxon>Pezizomycotina</taxon>
        <taxon>Sordariomycetes</taxon>
        <taxon>Hypocreomycetidae</taxon>
        <taxon>Glomerellales</taxon>
        <taxon>Glomerellaceae</taxon>
        <taxon>Colletotrichum</taxon>
        <taxon>Colletotrichum acutatum species complex</taxon>
    </lineage>
</organism>
<evidence type="ECO:0000313" key="4">
    <source>
        <dbReference type="Proteomes" id="UP000070328"/>
    </source>
</evidence>
<dbReference type="InterPro" id="IPR023631">
    <property type="entry name" value="Amidase_dom"/>
</dbReference>
<name>A0A135SWF0_9PEZI</name>
<evidence type="ECO:0000256" key="1">
    <source>
        <dbReference type="SAM" id="MobiDB-lite"/>
    </source>
</evidence>
<proteinExistence type="predicted"/>
<dbReference type="SUPFAM" id="SSF75304">
    <property type="entry name" value="Amidase signature (AS) enzymes"/>
    <property type="match status" value="1"/>
</dbReference>
<protein>
    <submittedName>
        <fullName evidence="3">Glutamyl-tRNA(Gln) amidotransferase</fullName>
    </submittedName>
</protein>